<feature type="transmembrane region" description="Helical" evidence="6">
    <location>
        <begin position="43"/>
        <end position="66"/>
    </location>
</feature>
<feature type="transmembrane region" description="Helical" evidence="6">
    <location>
        <begin position="329"/>
        <end position="348"/>
    </location>
</feature>
<gene>
    <name evidence="8" type="ORF">SAMN04487971_11152</name>
</gene>
<feature type="transmembrane region" description="Helical" evidence="6">
    <location>
        <begin position="99"/>
        <end position="121"/>
    </location>
</feature>
<dbReference type="EMBL" id="FNGE01000011">
    <property type="protein sequence ID" value="SDL46486.1"/>
    <property type="molecule type" value="Genomic_DNA"/>
</dbReference>
<feature type="transmembrane region" description="Helical" evidence="6">
    <location>
        <begin position="368"/>
        <end position="388"/>
    </location>
</feature>
<dbReference type="Proteomes" id="UP000199555">
    <property type="component" value="Unassembled WGS sequence"/>
</dbReference>
<keyword evidence="5 6" id="KW-0472">Membrane</keyword>
<feature type="transmembrane region" description="Helical" evidence="6">
    <location>
        <begin position="274"/>
        <end position="295"/>
    </location>
</feature>
<dbReference type="GO" id="GO:0005886">
    <property type="term" value="C:plasma membrane"/>
    <property type="evidence" value="ECO:0007669"/>
    <property type="project" value="UniProtKB-SubCell"/>
</dbReference>
<dbReference type="InterPro" id="IPR036259">
    <property type="entry name" value="MFS_trans_sf"/>
</dbReference>
<evidence type="ECO:0000256" key="5">
    <source>
        <dbReference type="ARBA" id="ARBA00023136"/>
    </source>
</evidence>
<feature type="transmembrane region" description="Helical" evidence="6">
    <location>
        <begin position="301"/>
        <end position="317"/>
    </location>
</feature>
<dbReference type="InterPro" id="IPR050189">
    <property type="entry name" value="MFS_Efflux_Transporters"/>
</dbReference>
<feature type="transmembrane region" description="Helical" evidence="6">
    <location>
        <begin position="128"/>
        <end position="152"/>
    </location>
</feature>
<organism evidence="8 9">
    <name type="scientific">Paracoccus chinensis</name>
    <dbReference type="NCBI Taxonomy" id="525640"/>
    <lineage>
        <taxon>Bacteria</taxon>
        <taxon>Pseudomonadati</taxon>
        <taxon>Pseudomonadota</taxon>
        <taxon>Alphaproteobacteria</taxon>
        <taxon>Rhodobacterales</taxon>
        <taxon>Paracoccaceae</taxon>
        <taxon>Paracoccus</taxon>
    </lineage>
</organism>
<reference evidence="9" key="1">
    <citation type="submission" date="2016-10" db="EMBL/GenBank/DDBJ databases">
        <authorList>
            <person name="Varghese N."/>
            <person name="Submissions S."/>
        </authorList>
    </citation>
    <scope>NUCLEOTIDE SEQUENCE [LARGE SCALE GENOMIC DNA]</scope>
    <source>
        <strain evidence="9">CGMCC 1.7655</strain>
    </source>
</reference>
<feature type="transmembrane region" description="Helical" evidence="6">
    <location>
        <begin position="205"/>
        <end position="227"/>
    </location>
</feature>
<evidence type="ECO:0000256" key="4">
    <source>
        <dbReference type="ARBA" id="ARBA00022989"/>
    </source>
</evidence>
<dbReference type="STRING" id="525640.SAMN04487971_11152"/>
<dbReference type="AlphaFoldDB" id="A0A1G9KA92"/>
<sequence>MSLFLHPGLVALTLGYVLSQFYRAFLAVLSSTLQAELGASAGDLAISSGMWFISFAAVQVPVGWALDNIGPKRTAAVLLALGGGGGAAIFALATQVWHLHLAMALIGIGCAPALMAAYYILAHEFPPAVFAGMTGLVVGFGSLGDILGTAPLVALIHSAGWRNALWLLTGATLLVAGLQMWLVRDPAHAADAPRGRIADVLRLRVLWLMLPLIAGSYAVSAAIRGLWAAPYLRDVFDAGDAAIGKATMAMGIAMVAGNLLAGRFVWLCRSPRRAAVAGHVLAIGALAGLCLLPALSLGLSVALLAALGMCGTNYALLMAHARGLLPVHLVGRGVTFLNMISVGGVGVMQFASRPVHHATDALFAPAQSYALLFLFFLVPVVIGMVIYLRTPEAADA</sequence>
<protein>
    <submittedName>
        <fullName evidence="8">Predicted arabinose efflux permease, MFS family</fullName>
    </submittedName>
</protein>
<dbReference type="Pfam" id="PF07690">
    <property type="entry name" value="MFS_1"/>
    <property type="match status" value="1"/>
</dbReference>
<keyword evidence="3 6" id="KW-0812">Transmembrane</keyword>
<dbReference type="GO" id="GO:0022857">
    <property type="term" value="F:transmembrane transporter activity"/>
    <property type="evidence" value="ECO:0007669"/>
    <property type="project" value="InterPro"/>
</dbReference>
<dbReference type="PANTHER" id="PTHR43124">
    <property type="entry name" value="PURINE EFFLUX PUMP PBUE"/>
    <property type="match status" value="1"/>
</dbReference>
<keyword evidence="9" id="KW-1185">Reference proteome</keyword>
<proteinExistence type="predicted"/>
<comment type="subcellular location">
    <subcellularLocation>
        <location evidence="1">Cell membrane</location>
        <topology evidence="1">Multi-pass membrane protein</topology>
    </subcellularLocation>
</comment>
<dbReference type="OrthoDB" id="272777at2"/>
<feature type="domain" description="Major facilitator superfamily (MFS) profile" evidence="7">
    <location>
        <begin position="8"/>
        <end position="395"/>
    </location>
</feature>
<evidence type="ECO:0000259" key="7">
    <source>
        <dbReference type="PROSITE" id="PS50850"/>
    </source>
</evidence>
<feature type="transmembrane region" description="Helical" evidence="6">
    <location>
        <begin position="247"/>
        <end position="267"/>
    </location>
</feature>
<feature type="transmembrane region" description="Helical" evidence="6">
    <location>
        <begin position="75"/>
        <end position="93"/>
    </location>
</feature>
<dbReference type="Gene3D" id="1.20.1250.20">
    <property type="entry name" value="MFS general substrate transporter like domains"/>
    <property type="match status" value="2"/>
</dbReference>
<dbReference type="PANTHER" id="PTHR43124:SF3">
    <property type="entry name" value="CHLORAMPHENICOL EFFLUX PUMP RV0191"/>
    <property type="match status" value="1"/>
</dbReference>
<dbReference type="PROSITE" id="PS50850">
    <property type="entry name" value="MFS"/>
    <property type="match status" value="1"/>
</dbReference>
<name>A0A1G9KA92_9RHOB</name>
<feature type="transmembrane region" description="Helical" evidence="6">
    <location>
        <begin position="164"/>
        <end position="184"/>
    </location>
</feature>
<dbReference type="InterPro" id="IPR020846">
    <property type="entry name" value="MFS_dom"/>
</dbReference>
<evidence type="ECO:0000313" key="9">
    <source>
        <dbReference type="Proteomes" id="UP000199555"/>
    </source>
</evidence>
<keyword evidence="4 6" id="KW-1133">Transmembrane helix</keyword>
<evidence type="ECO:0000256" key="6">
    <source>
        <dbReference type="SAM" id="Phobius"/>
    </source>
</evidence>
<evidence type="ECO:0000256" key="2">
    <source>
        <dbReference type="ARBA" id="ARBA00022475"/>
    </source>
</evidence>
<dbReference type="SUPFAM" id="SSF103473">
    <property type="entry name" value="MFS general substrate transporter"/>
    <property type="match status" value="1"/>
</dbReference>
<evidence type="ECO:0000256" key="3">
    <source>
        <dbReference type="ARBA" id="ARBA00022692"/>
    </source>
</evidence>
<accession>A0A1G9KA92</accession>
<evidence type="ECO:0000256" key="1">
    <source>
        <dbReference type="ARBA" id="ARBA00004651"/>
    </source>
</evidence>
<keyword evidence="2" id="KW-1003">Cell membrane</keyword>
<dbReference type="RefSeq" id="WP_090756468.1">
    <property type="nucleotide sequence ID" value="NZ_FNGE01000011.1"/>
</dbReference>
<dbReference type="InterPro" id="IPR011701">
    <property type="entry name" value="MFS"/>
</dbReference>
<evidence type="ECO:0000313" key="8">
    <source>
        <dbReference type="EMBL" id="SDL46486.1"/>
    </source>
</evidence>